<dbReference type="EMBL" id="JADNYM010000006">
    <property type="protein sequence ID" value="MBG0738931.1"/>
    <property type="molecule type" value="Genomic_DNA"/>
</dbReference>
<proteinExistence type="predicted"/>
<organism evidence="1 2">
    <name type="scientific">Arthrobacter terrae</name>
    <dbReference type="NCBI Taxonomy" id="2935737"/>
    <lineage>
        <taxon>Bacteria</taxon>
        <taxon>Bacillati</taxon>
        <taxon>Actinomycetota</taxon>
        <taxon>Actinomycetes</taxon>
        <taxon>Micrococcales</taxon>
        <taxon>Micrococcaceae</taxon>
        <taxon>Arthrobacter</taxon>
    </lineage>
</organism>
<keyword evidence="2" id="KW-1185">Reference proteome</keyword>
<comment type="caution">
    <text evidence="1">The sequence shown here is derived from an EMBL/GenBank/DDBJ whole genome shotgun (WGS) entry which is preliminary data.</text>
</comment>
<evidence type="ECO:0000313" key="1">
    <source>
        <dbReference type="EMBL" id="MBG0738931.1"/>
    </source>
</evidence>
<dbReference type="Proteomes" id="UP000655366">
    <property type="component" value="Unassembled WGS sequence"/>
</dbReference>
<sequence length="152" mass="17470">MSTLGATFKHRRPVLHRVTVLDTVKDVNYFTRTTDNYPDSNGTYRRHHKNFIRDAIVLEGAYFVEETDEDGDRTGRFEVLTQDEFHEKFTGHEEPSFEYGLQFIPRPQDVVRHGSLDAARVALEAVPVLKASGDYSIVRRPVPAPGPWERIQ</sequence>
<accession>A0A931CQ28</accession>
<gene>
    <name evidence="1" type="ORF">IV500_05775</name>
</gene>
<name>A0A931CQ28_9MICC</name>
<dbReference type="RefSeq" id="WP_196395883.1">
    <property type="nucleotide sequence ID" value="NZ_JADNYM010000006.1"/>
</dbReference>
<reference evidence="1 2" key="1">
    <citation type="submission" date="2020-11" db="EMBL/GenBank/DDBJ databases">
        <title>Arthrobacter antarcticus sp. nov., isolated from Antarctic Soil.</title>
        <authorList>
            <person name="Li J."/>
        </authorList>
    </citation>
    <scope>NUCLEOTIDE SEQUENCE [LARGE SCALE GENOMIC DNA]</scope>
    <source>
        <strain evidence="1 2">Z1-20</strain>
    </source>
</reference>
<dbReference type="AlphaFoldDB" id="A0A931CQ28"/>
<evidence type="ECO:0000313" key="2">
    <source>
        <dbReference type="Proteomes" id="UP000655366"/>
    </source>
</evidence>
<protein>
    <submittedName>
        <fullName evidence="1">Uncharacterized protein</fullName>
    </submittedName>
</protein>